<comment type="caution">
    <text evidence="1">The sequence shown here is derived from an EMBL/GenBank/DDBJ whole genome shotgun (WGS) entry which is preliminary data.</text>
</comment>
<dbReference type="EMBL" id="LQYE01000001">
    <property type="protein sequence ID" value="OAT70143.1"/>
    <property type="molecule type" value="Genomic_DNA"/>
</dbReference>
<reference evidence="1 2" key="1">
    <citation type="submission" date="2016-01" db="EMBL/GenBank/DDBJ databases">
        <title>Mycobacterium immunogenum strain CD11_6 genome sequencing and assembly.</title>
        <authorList>
            <person name="Kaur G."/>
            <person name="Nair G.R."/>
            <person name="Mayilraj S."/>
        </authorList>
    </citation>
    <scope>NUCLEOTIDE SEQUENCE [LARGE SCALE GENOMIC DNA]</scope>
    <source>
        <strain evidence="1 2">CD11-6</strain>
    </source>
</reference>
<dbReference type="RefSeq" id="WP_064627274.1">
    <property type="nucleotide sequence ID" value="NZ_LQYE01000001.1"/>
</dbReference>
<dbReference type="Proteomes" id="UP000186919">
    <property type="component" value="Unassembled WGS sequence"/>
</dbReference>
<evidence type="ECO:0000313" key="2">
    <source>
        <dbReference type="Proteomes" id="UP000186919"/>
    </source>
</evidence>
<organism evidence="1 2">
    <name type="scientific">Mycobacteroides immunogenum</name>
    <dbReference type="NCBI Taxonomy" id="83262"/>
    <lineage>
        <taxon>Bacteria</taxon>
        <taxon>Bacillati</taxon>
        <taxon>Actinomycetota</taxon>
        <taxon>Actinomycetes</taxon>
        <taxon>Mycobacteriales</taxon>
        <taxon>Mycobacteriaceae</taxon>
        <taxon>Mycobacteroides</taxon>
    </lineage>
</organism>
<name>A0A179VGI5_9MYCO</name>
<protein>
    <submittedName>
        <fullName evidence="1">Uncharacterized protein</fullName>
    </submittedName>
</protein>
<sequence length="109" mass="12007">MDDHRDLTSEEARRRTHPCPLCQSPTFHMERYPRSVCADCAARATDSTGRTITGYNTSLGGGFQAVFTDTQQECDEVTRSNRCWIDGHPCGINEARFGGVVVEALPPSS</sequence>
<gene>
    <name evidence="1" type="ORF">AWB85_01800</name>
</gene>
<proteinExistence type="predicted"/>
<evidence type="ECO:0000313" key="1">
    <source>
        <dbReference type="EMBL" id="OAT70143.1"/>
    </source>
</evidence>
<accession>A0A179VGI5</accession>
<dbReference type="AlphaFoldDB" id="A0A179VGI5"/>